<reference evidence="7 8" key="2">
    <citation type="submission" date="2023-12" db="EMBL/GenBank/DDBJ databases">
        <title>Description of an unclassified Opitutus bacterium of Verrucomicrobiota.</title>
        <authorList>
            <person name="Zhang D.-F."/>
        </authorList>
    </citation>
    <scope>NUCLEOTIDE SEQUENCE [LARGE SCALE GENOMIC DNA]</scope>
    <source>
        <strain evidence="7 8">WL0086</strain>
    </source>
</reference>
<feature type="transmembrane region" description="Helical" evidence="5">
    <location>
        <begin position="271"/>
        <end position="293"/>
    </location>
</feature>
<dbReference type="Gene3D" id="1.20.1250.20">
    <property type="entry name" value="MFS general substrate transporter like domains"/>
    <property type="match status" value="2"/>
</dbReference>
<name>A0ABZ1C7R0_9BACT</name>
<dbReference type="Pfam" id="PF07690">
    <property type="entry name" value="MFS_1"/>
    <property type="match status" value="1"/>
</dbReference>
<evidence type="ECO:0000259" key="6">
    <source>
        <dbReference type="PROSITE" id="PS50850"/>
    </source>
</evidence>
<feature type="transmembrane region" description="Helical" evidence="5">
    <location>
        <begin position="358"/>
        <end position="381"/>
    </location>
</feature>
<evidence type="ECO:0000256" key="2">
    <source>
        <dbReference type="ARBA" id="ARBA00022692"/>
    </source>
</evidence>
<sequence length="431" mass="46764">MSRLKIPGLRWYIVIMLCLASELNYLDRQTLSVLAQTIQDELGITDIDYANITSAFLLSYTVMYAVCGRLVDVLGSRWSFLIFVSGWSVANMLHAFARTAAQFSVCRFLLGAAEPASFPAGIRAVTEWFPLKERAMAVGIFNAGTAVGAGLAAPLVSWIALTWGWRYAFIVGGVLGLIWVAVWAVVFRLPRQHQWLKAAELAHIESDNDSRSDEPKKPAIPIRTLLSDRRVWGCIAARMLTDPISYFFIFWTPKFLQQERGFDLASVGKYGWIPFVALALGNLTGGGFPGWLIRRGWTLNKARKTTMFIASCTMPVALLSIITLPSAAAAVGMISVAMFAHAAWANMTLPAEVFPKHVVGSVTGFAGAFGGIAGIVTQQAIGWTVENVSFTPVFVASGVMHLSALALVSWLVGNLGEVSTPGQPRTGQISA</sequence>
<dbReference type="SUPFAM" id="SSF103473">
    <property type="entry name" value="MFS general substrate transporter"/>
    <property type="match status" value="1"/>
</dbReference>
<evidence type="ECO:0000313" key="8">
    <source>
        <dbReference type="Proteomes" id="UP000738431"/>
    </source>
</evidence>
<comment type="subcellular location">
    <subcellularLocation>
        <location evidence="1">Membrane</location>
        <topology evidence="1">Multi-pass membrane protein</topology>
    </subcellularLocation>
</comment>
<feature type="transmembrane region" description="Helical" evidence="5">
    <location>
        <begin position="231"/>
        <end position="251"/>
    </location>
</feature>
<keyword evidence="8" id="KW-1185">Reference proteome</keyword>
<evidence type="ECO:0000256" key="1">
    <source>
        <dbReference type="ARBA" id="ARBA00004141"/>
    </source>
</evidence>
<dbReference type="InterPro" id="IPR020846">
    <property type="entry name" value="MFS_dom"/>
</dbReference>
<dbReference type="InterPro" id="IPR036259">
    <property type="entry name" value="MFS_trans_sf"/>
</dbReference>
<dbReference type="PANTHER" id="PTHR11662">
    <property type="entry name" value="SOLUTE CARRIER FAMILY 17"/>
    <property type="match status" value="1"/>
</dbReference>
<dbReference type="EMBL" id="CP139781">
    <property type="protein sequence ID" value="WRQ87748.1"/>
    <property type="molecule type" value="Genomic_DNA"/>
</dbReference>
<gene>
    <name evidence="7" type="ORF">K1X11_023295</name>
</gene>
<keyword evidence="4 5" id="KW-0472">Membrane</keyword>
<evidence type="ECO:0000256" key="5">
    <source>
        <dbReference type="SAM" id="Phobius"/>
    </source>
</evidence>
<dbReference type="PANTHER" id="PTHR11662:SF285">
    <property type="entry name" value="HEXURONATE TRANSPORTER"/>
    <property type="match status" value="1"/>
</dbReference>
<protein>
    <submittedName>
        <fullName evidence="7">MFS transporter</fullName>
    </submittedName>
</protein>
<proteinExistence type="predicted"/>
<keyword evidence="3 5" id="KW-1133">Transmembrane helix</keyword>
<evidence type="ECO:0000256" key="3">
    <source>
        <dbReference type="ARBA" id="ARBA00022989"/>
    </source>
</evidence>
<feature type="domain" description="Major facilitator superfamily (MFS) profile" evidence="6">
    <location>
        <begin position="13"/>
        <end position="416"/>
    </location>
</feature>
<dbReference type="InterPro" id="IPR050382">
    <property type="entry name" value="MFS_Na/Anion_cotransporter"/>
</dbReference>
<dbReference type="InterPro" id="IPR011701">
    <property type="entry name" value="MFS"/>
</dbReference>
<evidence type="ECO:0000256" key="4">
    <source>
        <dbReference type="ARBA" id="ARBA00023136"/>
    </source>
</evidence>
<feature type="transmembrane region" description="Helical" evidence="5">
    <location>
        <begin position="140"/>
        <end position="161"/>
    </location>
</feature>
<accession>A0ABZ1C7R0</accession>
<dbReference type="RefSeq" id="WP_221030095.1">
    <property type="nucleotide sequence ID" value="NZ_CP139781.1"/>
</dbReference>
<evidence type="ECO:0000313" key="7">
    <source>
        <dbReference type="EMBL" id="WRQ87748.1"/>
    </source>
</evidence>
<organism evidence="7 8">
    <name type="scientific">Actomonas aquatica</name>
    <dbReference type="NCBI Taxonomy" id="2866162"/>
    <lineage>
        <taxon>Bacteria</taxon>
        <taxon>Pseudomonadati</taxon>
        <taxon>Verrucomicrobiota</taxon>
        <taxon>Opitutia</taxon>
        <taxon>Opitutales</taxon>
        <taxon>Opitutaceae</taxon>
        <taxon>Actomonas</taxon>
    </lineage>
</organism>
<dbReference type="Proteomes" id="UP000738431">
    <property type="component" value="Chromosome"/>
</dbReference>
<dbReference type="CDD" id="cd17319">
    <property type="entry name" value="MFS_ExuT_GudP_like"/>
    <property type="match status" value="1"/>
</dbReference>
<keyword evidence="2 5" id="KW-0812">Transmembrane</keyword>
<feature type="transmembrane region" description="Helical" evidence="5">
    <location>
        <begin position="167"/>
        <end position="187"/>
    </location>
</feature>
<reference evidence="7 8" key="1">
    <citation type="submission" date="2021-08" db="EMBL/GenBank/DDBJ databases">
        <authorList>
            <person name="Zhang D."/>
            <person name="Zhang A."/>
            <person name="Wang L."/>
        </authorList>
    </citation>
    <scope>NUCLEOTIDE SEQUENCE [LARGE SCALE GENOMIC DNA]</scope>
    <source>
        <strain evidence="7 8">WL0086</strain>
    </source>
</reference>
<dbReference type="PROSITE" id="PS50850">
    <property type="entry name" value="MFS"/>
    <property type="match status" value="1"/>
</dbReference>
<feature type="transmembrane region" description="Helical" evidence="5">
    <location>
        <begin position="393"/>
        <end position="413"/>
    </location>
</feature>